<feature type="transmembrane region" description="Helical" evidence="9">
    <location>
        <begin position="229"/>
        <end position="249"/>
    </location>
</feature>
<reference evidence="11" key="1">
    <citation type="submission" date="2018-03" db="EMBL/GenBank/DDBJ databases">
        <authorList>
            <person name="Guldener U."/>
        </authorList>
    </citation>
    <scope>NUCLEOTIDE SEQUENCE</scope>
</reference>
<feature type="transmembrane region" description="Helical" evidence="9">
    <location>
        <begin position="120"/>
        <end position="141"/>
    </location>
</feature>
<keyword evidence="3 9" id="KW-0812">Transmembrane</keyword>
<feature type="transmembrane region" description="Helical" evidence="9">
    <location>
        <begin position="270"/>
        <end position="290"/>
    </location>
</feature>
<comment type="subcellular location">
    <subcellularLocation>
        <location evidence="1">Membrane</location>
        <topology evidence="1">Multi-pass membrane protein</topology>
    </subcellularLocation>
</comment>
<evidence type="ECO:0000259" key="10">
    <source>
        <dbReference type="SMART" id="SM00906"/>
    </source>
</evidence>
<dbReference type="EMBL" id="ONZP01000009">
    <property type="protein sequence ID" value="SPJ70377.1"/>
    <property type="molecule type" value="Genomic_DNA"/>
</dbReference>
<dbReference type="GO" id="GO:0015171">
    <property type="term" value="F:amino acid transmembrane transporter activity"/>
    <property type="evidence" value="ECO:0007669"/>
    <property type="project" value="TreeGrafter"/>
</dbReference>
<dbReference type="GO" id="GO:0003677">
    <property type="term" value="F:DNA binding"/>
    <property type="evidence" value="ECO:0007669"/>
    <property type="project" value="InterPro"/>
</dbReference>
<evidence type="ECO:0000313" key="12">
    <source>
        <dbReference type="Proteomes" id="UP001187734"/>
    </source>
</evidence>
<keyword evidence="4" id="KW-0029">Amino-acid transport</keyword>
<dbReference type="SMART" id="SM00906">
    <property type="entry name" value="Fungal_trans"/>
    <property type="match status" value="1"/>
</dbReference>
<protein>
    <submittedName>
        <fullName evidence="11">Related to dicarboxylic amino acid permease</fullName>
    </submittedName>
</protein>
<dbReference type="PANTHER" id="PTHR43341:SF9">
    <property type="entry name" value="DICARBOXYLIC AMINO ACID PERMEASE"/>
    <property type="match status" value="1"/>
</dbReference>
<evidence type="ECO:0000256" key="3">
    <source>
        <dbReference type="ARBA" id="ARBA00022692"/>
    </source>
</evidence>
<feature type="transmembrane region" description="Helical" evidence="9">
    <location>
        <begin position="147"/>
        <end position="167"/>
    </location>
</feature>
<dbReference type="InterPro" id="IPR007219">
    <property type="entry name" value="XnlR_reg_dom"/>
</dbReference>
<gene>
    <name evidence="11" type="ORF">FTOL_00105</name>
</gene>
<feature type="transmembrane region" description="Helical" evidence="9">
    <location>
        <begin position="66"/>
        <end position="87"/>
    </location>
</feature>
<keyword evidence="5 9" id="KW-1133">Transmembrane helix</keyword>
<accession>A0AAE8LXJ7</accession>
<feature type="transmembrane region" description="Helical" evidence="9">
    <location>
        <begin position="456"/>
        <end position="478"/>
    </location>
</feature>
<dbReference type="Gene3D" id="1.20.1740.10">
    <property type="entry name" value="Amino acid/polyamine transporter I"/>
    <property type="match status" value="1"/>
</dbReference>
<keyword evidence="6 9" id="KW-0472">Membrane</keyword>
<dbReference type="Pfam" id="PF04082">
    <property type="entry name" value="Fungal_trans"/>
    <property type="match status" value="1"/>
</dbReference>
<evidence type="ECO:0000256" key="7">
    <source>
        <dbReference type="ARBA" id="ARBA00023242"/>
    </source>
</evidence>
<dbReference type="InterPro" id="IPR004841">
    <property type="entry name" value="AA-permease/SLC12A_dom"/>
</dbReference>
<dbReference type="Pfam" id="PF00324">
    <property type="entry name" value="AA_permease"/>
    <property type="match status" value="1"/>
</dbReference>
<evidence type="ECO:0000256" key="4">
    <source>
        <dbReference type="ARBA" id="ARBA00022970"/>
    </source>
</evidence>
<feature type="region of interest" description="Disordered" evidence="8">
    <location>
        <begin position="543"/>
        <end position="576"/>
    </location>
</feature>
<name>A0AAE8LXJ7_9HYPO</name>
<proteinExistence type="predicted"/>
<feature type="transmembrane region" description="Helical" evidence="9">
    <location>
        <begin position="414"/>
        <end position="435"/>
    </location>
</feature>
<dbReference type="AlphaFoldDB" id="A0AAE8LXJ7"/>
<dbReference type="Proteomes" id="UP001187734">
    <property type="component" value="Unassembled WGS sequence"/>
</dbReference>
<feature type="transmembrane region" description="Helical" evidence="9">
    <location>
        <begin position="390"/>
        <end position="408"/>
    </location>
</feature>
<keyword evidence="2" id="KW-0813">Transport</keyword>
<evidence type="ECO:0000313" key="11">
    <source>
        <dbReference type="EMBL" id="SPJ70377.1"/>
    </source>
</evidence>
<feature type="domain" description="Xylanolytic transcriptional activator regulatory" evidence="10">
    <location>
        <begin position="777"/>
        <end position="850"/>
    </location>
</feature>
<feature type="transmembrane region" description="Helical" evidence="9">
    <location>
        <begin position="174"/>
        <end position="196"/>
    </location>
</feature>
<keyword evidence="12" id="KW-1185">Reference proteome</keyword>
<evidence type="ECO:0000256" key="2">
    <source>
        <dbReference type="ARBA" id="ARBA00022448"/>
    </source>
</evidence>
<sequence length="1173" mass="129607">MIQPADKEVINDLGAIESHTQGEIEQVNELRRDFKPHQVFMFSIACAIGTGLVIGTGSALSKGGPGSLLIAYILVGCTVFFVMTAIGEMATFLPMNKGFGGYATRMVDPAFGFATGWNYFLKYIIATPTNLTAAGLVIQYWRPDLNVAIWITVFGVAVITINILHVNSFGETEFWLGCAKIIIMTTLILSTLVVALGGGPNHDRPGFRYWKDPGAFAEYLLDGPKGRFLGFWACCCQACFGFTGTEVVGMTFGETPNPRKNVPRAVKQTFWRIACFYILGVLVLGMAVPYNNEQLIGATKQATSGGKDSAYTTLFHDSDFAYLAASPFVVSVSLAGVHVFADIINGCLLVFTLSAASSDIYCASRSLYGLAKDGQAPQIFAKARENGNPIFAVGFTALFILLGYLNASKSASTVFGYFVSMVTVFAVLNWVAILVTHIRFRQALKTQGIMVADLPYVGILQPYGSYFSLVISLLVIVFNGYDAFIPHFKLSIFILKYLGTIIFVCNRQGLECIFGNAGRRDFSQAYVQSLLDTIKQKDEQLKAKQSDARAFTDGTNRDQGPGAGSPSTSSPHEGSYVPALAPLTQSELPLSPVTELASGPAFEFRVKSIFRDHIGNRALLPPDISVATLSSAQSDRPVSQWENATDLVNGVPPPTLLERERSYELFDTFISLLGVNQHFLDSRVFLDSMDLLYHDDSSRSSQMQSIWFTQYLLVMAVAMLIGSPAEGSRIPPGNDLFAEAMRRIPPVHDMGSHGVISVEILCLIALYLQWCDRKHDAYLYIGSAVRLAIALGCALPDSEQQGLRSEISHRVRVWWTAYMLDRRLSVGLGLPFGADDRQLRAELPKASRGFESPLPLIINIRIARATSEIMTCFYGNTTMSQTDLVKQIRKILQTLYEIGSSIPAMFSFEFHESHLTASRTSASLYLMLFQAIILCIRPIILQCVKEKVQANQQGLPQSSLSPTINRLCQSCHEAASKSIQILSTLRRDKTIALFGYFDLDATFSAAFILVMMGFAESTDFQRPPEGLLEAVETLEYLSNAGNKAAQQRLDELRYFCVQAWSPDVNSKEWKWLQRENLHTNPNATYSLPQNIEQGIPSQNLTDIPIQNPAVMSSMNPDHASLAWDFMLTNVFEKDFTDEAEEIYTCFHDPNLPLTGVDELDWAEIGKVFQTREE</sequence>
<dbReference type="GO" id="GO:0006351">
    <property type="term" value="P:DNA-templated transcription"/>
    <property type="evidence" value="ECO:0007669"/>
    <property type="project" value="InterPro"/>
</dbReference>
<evidence type="ECO:0000256" key="9">
    <source>
        <dbReference type="SAM" id="Phobius"/>
    </source>
</evidence>
<evidence type="ECO:0000256" key="5">
    <source>
        <dbReference type="ARBA" id="ARBA00022989"/>
    </source>
</evidence>
<dbReference type="PROSITE" id="PS00218">
    <property type="entry name" value="AMINO_ACID_PERMEASE_1"/>
    <property type="match status" value="1"/>
</dbReference>
<evidence type="ECO:0000256" key="1">
    <source>
        <dbReference type="ARBA" id="ARBA00004141"/>
    </source>
</evidence>
<feature type="transmembrane region" description="Helical" evidence="9">
    <location>
        <begin position="320"/>
        <end position="341"/>
    </location>
</feature>
<dbReference type="GO" id="GO:0008270">
    <property type="term" value="F:zinc ion binding"/>
    <property type="evidence" value="ECO:0007669"/>
    <property type="project" value="InterPro"/>
</dbReference>
<feature type="transmembrane region" description="Helical" evidence="9">
    <location>
        <begin position="39"/>
        <end position="60"/>
    </location>
</feature>
<organism evidence="11 12">
    <name type="scientific">Fusarium torulosum</name>
    <dbReference type="NCBI Taxonomy" id="33205"/>
    <lineage>
        <taxon>Eukaryota</taxon>
        <taxon>Fungi</taxon>
        <taxon>Dikarya</taxon>
        <taxon>Ascomycota</taxon>
        <taxon>Pezizomycotina</taxon>
        <taxon>Sordariomycetes</taxon>
        <taxon>Hypocreomycetidae</taxon>
        <taxon>Hypocreales</taxon>
        <taxon>Nectriaceae</taxon>
        <taxon>Fusarium</taxon>
    </lineage>
</organism>
<evidence type="ECO:0000256" key="6">
    <source>
        <dbReference type="ARBA" id="ARBA00023136"/>
    </source>
</evidence>
<dbReference type="FunFam" id="1.20.1740.10:FF:000006">
    <property type="entry name" value="General amino acid permease"/>
    <property type="match status" value="1"/>
</dbReference>
<feature type="transmembrane region" description="Helical" evidence="9">
    <location>
        <begin position="484"/>
        <end position="505"/>
    </location>
</feature>
<dbReference type="InterPro" id="IPR050524">
    <property type="entry name" value="APC_YAT"/>
</dbReference>
<dbReference type="InterPro" id="IPR004840">
    <property type="entry name" value="Amino_acid_permease_CS"/>
</dbReference>
<dbReference type="PANTHER" id="PTHR43341">
    <property type="entry name" value="AMINO ACID PERMEASE"/>
    <property type="match status" value="1"/>
</dbReference>
<keyword evidence="7" id="KW-0539">Nucleus</keyword>
<dbReference type="GO" id="GO:0016020">
    <property type="term" value="C:membrane"/>
    <property type="evidence" value="ECO:0007669"/>
    <property type="project" value="UniProtKB-SubCell"/>
</dbReference>
<dbReference type="CDD" id="cd12148">
    <property type="entry name" value="fungal_TF_MHR"/>
    <property type="match status" value="1"/>
</dbReference>
<evidence type="ECO:0000256" key="8">
    <source>
        <dbReference type="SAM" id="MobiDB-lite"/>
    </source>
</evidence>
<comment type="caution">
    <text evidence="11">The sequence shown here is derived from an EMBL/GenBank/DDBJ whole genome shotgun (WGS) entry which is preliminary data.</text>
</comment>